<feature type="compositionally biased region" description="Basic and acidic residues" evidence="1">
    <location>
        <begin position="55"/>
        <end position="73"/>
    </location>
</feature>
<accession>A0ABW1AJU9</accession>
<feature type="region of interest" description="Disordered" evidence="1">
    <location>
        <begin position="53"/>
        <end position="73"/>
    </location>
</feature>
<feature type="compositionally biased region" description="Basic and acidic residues" evidence="1">
    <location>
        <begin position="1"/>
        <end position="10"/>
    </location>
</feature>
<keyword evidence="3" id="KW-1185">Reference proteome</keyword>
<feature type="compositionally biased region" description="Low complexity" evidence="1">
    <location>
        <begin position="28"/>
        <end position="38"/>
    </location>
</feature>
<name>A0ABW1AJU9_9ACTN</name>
<sequence>MNTTHKDTAARTRAGRTGHPVKKEHAHSVSTSSDSSETLDALRAAYQAQLSQLASERDEARRQARRAKAEADVARADLASLTARVNELLSAAASHLPHRT</sequence>
<dbReference type="Proteomes" id="UP001596074">
    <property type="component" value="Unassembled WGS sequence"/>
</dbReference>
<reference evidence="3" key="1">
    <citation type="journal article" date="2019" name="Int. J. Syst. Evol. Microbiol.">
        <title>The Global Catalogue of Microorganisms (GCM) 10K type strain sequencing project: providing services to taxonomists for standard genome sequencing and annotation.</title>
        <authorList>
            <consortium name="The Broad Institute Genomics Platform"/>
            <consortium name="The Broad Institute Genome Sequencing Center for Infectious Disease"/>
            <person name="Wu L."/>
            <person name="Ma J."/>
        </authorList>
    </citation>
    <scope>NUCLEOTIDE SEQUENCE [LARGE SCALE GENOMIC DNA]</scope>
    <source>
        <strain evidence="3">KCTC 42087</strain>
    </source>
</reference>
<evidence type="ECO:0000256" key="1">
    <source>
        <dbReference type="SAM" id="MobiDB-lite"/>
    </source>
</evidence>
<comment type="caution">
    <text evidence="2">The sequence shown here is derived from an EMBL/GenBank/DDBJ whole genome shotgun (WGS) entry which is preliminary data.</text>
</comment>
<evidence type="ECO:0000313" key="2">
    <source>
        <dbReference type="EMBL" id="MFC5754792.1"/>
    </source>
</evidence>
<evidence type="ECO:0000313" key="3">
    <source>
        <dbReference type="Proteomes" id="UP001596074"/>
    </source>
</evidence>
<dbReference type="RefSeq" id="WP_378293245.1">
    <property type="nucleotide sequence ID" value="NZ_JBHSON010000184.1"/>
</dbReference>
<proteinExistence type="predicted"/>
<protein>
    <submittedName>
        <fullName evidence="2">Uncharacterized protein</fullName>
    </submittedName>
</protein>
<gene>
    <name evidence="2" type="ORF">ACFPZN_55045</name>
</gene>
<organism evidence="2 3">
    <name type="scientific">Actinomadura rugatobispora</name>
    <dbReference type="NCBI Taxonomy" id="1994"/>
    <lineage>
        <taxon>Bacteria</taxon>
        <taxon>Bacillati</taxon>
        <taxon>Actinomycetota</taxon>
        <taxon>Actinomycetes</taxon>
        <taxon>Streptosporangiales</taxon>
        <taxon>Thermomonosporaceae</taxon>
        <taxon>Actinomadura</taxon>
    </lineage>
</organism>
<feature type="region of interest" description="Disordered" evidence="1">
    <location>
        <begin position="1"/>
        <end position="38"/>
    </location>
</feature>
<dbReference type="EMBL" id="JBHSON010000184">
    <property type="protein sequence ID" value="MFC5754792.1"/>
    <property type="molecule type" value="Genomic_DNA"/>
</dbReference>